<reference evidence="2" key="1">
    <citation type="submission" date="2020-10" db="EMBL/GenBank/DDBJ databases">
        <authorList>
            <person name="Gilroy R."/>
        </authorList>
    </citation>
    <scope>NUCLEOTIDE SEQUENCE</scope>
    <source>
        <strain evidence="2">11159</strain>
    </source>
</reference>
<dbReference type="Proteomes" id="UP000823613">
    <property type="component" value="Unassembled WGS sequence"/>
</dbReference>
<accession>A0A9D9DIC2</accession>
<evidence type="ECO:0000313" key="3">
    <source>
        <dbReference type="Proteomes" id="UP000823613"/>
    </source>
</evidence>
<gene>
    <name evidence="2" type="ORF">IAC58_00690</name>
</gene>
<reference evidence="2" key="2">
    <citation type="journal article" date="2021" name="PeerJ">
        <title>Extensive microbial diversity within the chicken gut microbiome revealed by metagenomics and culture.</title>
        <authorList>
            <person name="Gilroy R."/>
            <person name="Ravi A."/>
            <person name="Getino M."/>
            <person name="Pursley I."/>
            <person name="Horton D.L."/>
            <person name="Alikhan N.F."/>
            <person name="Baker D."/>
            <person name="Gharbi K."/>
            <person name="Hall N."/>
            <person name="Watson M."/>
            <person name="Adriaenssens E.M."/>
            <person name="Foster-Nyarko E."/>
            <person name="Jarju S."/>
            <person name="Secka A."/>
            <person name="Antonio M."/>
            <person name="Oren A."/>
            <person name="Chaudhuri R.R."/>
            <person name="La Ragione R."/>
            <person name="Hildebrand F."/>
            <person name="Pallen M.J."/>
        </authorList>
    </citation>
    <scope>NUCLEOTIDE SEQUENCE</scope>
    <source>
        <strain evidence="2">11159</strain>
    </source>
</reference>
<name>A0A9D9DIC2_9BACL</name>
<evidence type="ECO:0000313" key="2">
    <source>
        <dbReference type="EMBL" id="MBO8427066.1"/>
    </source>
</evidence>
<dbReference type="InterPro" id="IPR003343">
    <property type="entry name" value="Big_2"/>
</dbReference>
<dbReference type="EMBL" id="JADIMY010000013">
    <property type="protein sequence ID" value="MBO8427066.1"/>
    <property type="molecule type" value="Genomic_DNA"/>
</dbReference>
<proteinExistence type="predicted"/>
<comment type="caution">
    <text evidence="2">The sequence shown here is derived from an EMBL/GenBank/DDBJ whole genome shotgun (WGS) entry which is preliminary data.</text>
</comment>
<protein>
    <recommendedName>
        <fullName evidence="1">BIG2 domain-containing protein</fullName>
    </recommendedName>
</protein>
<sequence>MKKGKFSLYILSATLLVGLGGSVLVGCNNKEEEQAIVVSAVEITDADGYEPDTTVMDNSEITLKANVTSNSTDAQARRVTWTSSNNDVASVASGLVTFYTVTENTEVTITATSRSDTTKSDSITFTVKHGVINTYNSRPVGGLDITDYVTDNTISQEDNVQDTAMVYSDVYNSDFYVETEIRIENTNDEDLYPKFGIMVGTSEYGAWQDGDNKFAMYYVDLNKASYGNWNTLAFVTNNEALNDWSWGSQTENASRFSVTTSVKEKRYFKLGLLREGSDYYLFYGTSEDNYESYRCYKKVTWTGEGSLAPDEVSYAWVGGFKAGVTARNFKSVTDPEELEALFEEPTSLTLEQTGTQFLEQGQSMKLNVNTSPINVHNLTFTSSNPELFSVTEDGVVTCNSSEIGEKATITVSYGSGEDALSASVQFAVEYADPVFKASTMNGNFDRSHEKDEENPYVTMYDTNNVDHILQFAGEGSTKWFAEMTIEPQLVSSDVDPDGVISAWPKIGLAAMTNGSSDVSSRLIFYTPDDGEFGTTPTQALRLGVERSATGDNWNLPNPEGYEDIDYREPSGEMHLGLARDGADYYFFYNDQLIRKRTLTSAFDASTPSLPGFLSWGYYGAKISNYQYLEGDEADSVLNNIKDRETDSWKLQGQQTLTDDKNFVFGHLDTCNNILGLNKMTYKNTIDATNFDISFTISNYRGSKTAWYFPKLGVVLTGTADNAPYSEGIYLASDNEYDRIETNMYGIWVNGAQLGSENNSFDYDASLYDETIEHNVVISVRGGQVSVTIDGVAIALENNGGTPVLTRGLKGTGPYTLSIEGEKASAQISNFTVTEL</sequence>
<dbReference type="InterPro" id="IPR008964">
    <property type="entry name" value="Invasin/intimin_cell_adhesion"/>
</dbReference>
<dbReference type="AlphaFoldDB" id="A0A9D9DIC2"/>
<dbReference type="PROSITE" id="PS51257">
    <property type="entry name" value="PROKAR_LIPOPROTEIN"/>
    <property type="match status" value="1"/>
</dbReference>
<evidence type="ECO:0000259" key="1">
    <source>
        <dbReference type="Pfam" id="PF02368"/>
    </source>
</evidence>
<dbReference type="Pfam" id="PF02368">
    <property type="entry name" value="Big_2"/>
    <property type="match status" value="1"/>
</dbReference>
<dbReference type="Gene3D" id="2.60.40.1080">
    <property type="match status" value="2"/>
</dbReference>
<dbReference type="SUPFAM" id="SSF49373">
    <property type="entry name" value="Invasin/intimin cell-adhesion fragments"/>
    <property type="match status" value="1"/>
</dbReference>
<feature type="domain" description="BIG2" evidence="1">
    <location>
        <begin position="347"/>
        <end position="422"/>
    </location>
</feature>
<organism evidence="2 3">
    <name type="scientific">Candidatus Onthovivens merdipullorum</name>
    <dbReference type="NCBI Taxonomy" id="2840889"/>
    <lineage>
        <taxon>Bacteria</taxon>
        <taxon>Bacillati</taxon>
        <taxon>Bacillota</taxon>
        <taxon>Bacilli</taxon>
        <taxon>Bacillales</taxon>
        <taxon>Candidatus Onthovivens</taxon>
    </lineage>
</organism>